<dbReference type="KEGG" id="cace:CACET_c35600"/>
<keyword evidence="1" id="KW-1133">Transmembrane helix</keyword>
<accession>A0A0G3WEE3</accession>
<sequence>MEHIQVGLALSMIFFIVITITRIWMKFANHTGETFGIGIFLIQFIGKNKKNM</sequence>
<dbReference type="RefSeq" id="WP_158386127.1">
    <property type="nucleotide sequence ID" value="NZ_CP009687.1"/>
</dbReference>
<reference evidence="2 3" key="1">
    <citation type="submission" date="2014-10" db="EMBL/GenBank/DDBJ databases">
        <title>Genome sequence of Clostridium aceticum DSM 1496.</title>
        <authorList>
            <person name="Poehlein A."/>
            <person name="Schiel-Bengelsdorf B."/>
            <person name="Gottschalk G."/>
            <person name="Duerre P."/>
            <person name="Daniel R."/>
        </authorList>
    </citation>
    <scope>NUCLEOTIDE SEQUENCE [LARGE SCALE GENOMIC DNA]</scope>
    <source>
        <strain evidence="2 3">DSM 1496</strain>
    </source>
</reference>
<feature type="transmembrane region" description="Helical" evidence="1">
    <location>
        <begin position="6"/>
        <end position="25"/>
    </location>
</feature>
<evidence type="ECO:0000256" key="1">
    <source>
        <dbReference type="SAM" id="Phobius"/>
    </source>
</evidence>
<keyword evidence="1" id="KW-0812">Transmembrane</keyword>
<keyword evidence="1" id="KW-0472">Membrane</keyword>
<evidence type="ECO:0000313" key="2">
    <source>
        <dbReference type="EMBL" id="AKL96991.1"/>
    </source>
</evidence>
<keyword evidence="3" id="KW-1185">Reference proteome</keyword>
<proteinExistence type="predicted"/>
<dbReference type="AlphaFoldDB" id="A0A0G3WEE3"/>
<gene>
    <name evidence="2" type="ORF">CACET_c35600</name>
</gene>
<protein>
    <submittedName>
        <fullName evidence="2">Uncharacterized protein</fullName>
    </submittedName>
</protein>
<name>A0A0G3WEE3_9CLOT</name>
<dbReference type="EMBL" id="CP009687">
    <property type="protein sequence ID" value="AKL96991.1"/>
    <property type="molecule type" value="Genomic_DNA"/>
</dbReference>
<dbReference type="Proteomes" id="UP000035704">
    <property type="component" value="Chromosome"/>
</dbReference>
<organism evidence="2 3">
    <name type="scientific">Clostridium aceticum</name>
    <dbReference type="NCBI Taxonomy" id="84022"/>
    <lineage>
        <taxon>Bacteria</taxon>
        <taxon>Bacillati</taxon>
        <taxon>Bacillota</taxon>
        <taxon>Clostridia</taxon>
        <taxon>Eubacteriales</taxon>
        <taxon>Clostridiaceae</taxon>
        <taxon>Clostridium</taxon>
    </lineage>
</organism>
<dbReference type="PATRIC" id="fig|84022.6.peg.3637"/>
<evidence type="ECO:0000313" key="3">
    <source>
        <dbReference type="Proteomes" id="UP000035704"/>
    </source>
</evidence>